<name>A0AAU9MQ46_9ASTR</name>
<organism evidence="1 2">
    <name type="scientific">Lactuca virosa</name>
    <dbReference type="NCBI Taxonomy" id="75947"/>
    <lineage>
        <taxon>Eukaryota</taxon>
        <taxon>Viridiplantae</taxon>
        <taxon>Streptophyta</taxon>
        <taxon>Embryophyta</taxon>
        <taxon>Tracheophyta</taxon>
        <taxon>Spermatophyta</taxon>
        <taxon>Magnoliopsida</taxon>
        <taxon>eudicotyledons</taxon>
        <taxon>Gunneridae</taxon>
        <taxon>Pentapetalae</taxon>
        <taxon>asterids</taxon>
        <taxon>campanulids</taxon>
        <taxon>Asterales</taxon>
        <taxon>Asteraceae</taxon>
        <taxon>Cichorioideae</taxon>
        <taxon>Cichorieae</taxon>
        <taxon>Lactucinae</taxon>
        <taxon>Lactuca</taxon>
    </lineage>
</organism>
<sequence>MKNCQKFGYYQEMNEEHEFNDCNQKNVNNRYSLCKCFQHFGNQLLSLINNRCWRRRSVEVLAGAAVGWLRETGDGVCLHTGRCLNFLSFYLEQLRVFGYGQPLKHRSLQQFLDTDNH</sequence>
<comment type="caution">
    <text evidence="1">The sequence shown here is derived from an EMBL/GenBank/DDBJ whole genome shotgun (WGS) entry which is preliminary data.</text>
</comment>
<reference evidence="1 2" key="1">
    <citation type="submission" date="2022-01" db="EMBL/GenBank/DDBJ databases">
        <authorList>
            <person name="Xiong W."/>
            <person name="Schranz E."/>
        </authorList>
    </citation>
    <scope>NUCLEOTIDE SEQUENCE [LARGE SCALE GENOMIC DNA]</scope>
</reference>
<dbReference type="AlphaFoldDB" id="A0AAU9MQ46"/>
<evidence type="ECO:0000313" key="2">
    <source>
        <dbReference type="Proteomes" id="UP001157418"/>
    </source>
</evidence>
<protein>
    <submittedName>
        <fullName evidence="1">Uncharacterized protein</fullName>
    </submittedName>
</protein>
<gene>
    <name evidence="1" type="ORF">LVIROSA_LOCUS15536</name>
</gene>
<accession>A0AAU9MQ46</accession>
<evidence type="ECO:0000313" key="1">
    <source>
        <dbReference type="EMBL" id="CAH1428617.1"/>
    </source>
</evidence>
<dbReference type="Proteomes" id="UP001157418">
    <property type="component" value="Unassembled WGS sequence"/>
</dbReference>
<proteinExistence type="predicted"/>
<keyword evidence="2" id="KW-1185">Reference proteome</keyword>
<dbReference type="EMBL" id="CAKMRJ010002223">
    <property type="protein sequence ID" value="CAH1428617.1"/>
    <property type="molecule type" value="Genomic_DNA"/>
</dbReference>